<evidence type="ECO:0000313" key="4">
    <source>
        <dbReference type="Proteomes" id="UP000327030"/>
    </source>
</evidence>
<accession>A0A5P6VMK6</accession>
<keyword evidence="3" id="KW-0482">Metalloprotease</keyword>
<feature type="transmembrane region" description="Helical" evidence="1">
    <location>
        <begin position="218"/>
        <end position="238"/>
    </location>
</feature>
<dbReference type="KEGG" id="pxv:FXF36_01540"/>
<reference evidence="4" key="1">
    <citation type="submission" date="2019-08" db="EMBL/GenBank/DDBJ databases">
        <title>Complete Genome Sequence of the Polysaccharide-Degrading Rumen Bacterium Pseudobutyrivibrio xylanivorans MA3014.</title>
        <authorList>
            <person name="Palevich N."/>
            <person name="Maclean P.H."/>
            <person name="Kelly W.J."/>
            <person name="Leahy S.C."/>
            <person name="Rakonjac J."/>
            <person name="Attwood G.T."/>
        </authorList>
    </citation>
    <scope>NUCLEOTIDE SEQUENCE [LARGE SCALE GENOMIC DNA]</scope>
    <source>
        <strain evidence="4">MA3014</strain>
    </source>
</reference>
<dbReference type="OrthoDB" id="9806704at2"/>
<evidence type="ECO:0000259" key="2">
    <source>
        <dbReference type="Pfam" id="PF02517"/>
    </source>
</evidence>
<feature type="transmembrane region" description="Helical" evidence="1">
    <location>
        <begin position="60"/>
        <end position="80"/>
    </location>
</feature>
<sequence length="240" mass="27512">MNTKEISITSINHAYEHSRLMEQKFRDASIVLAILLTGVGFWVMFYALWEYLGRPFPTSYMTQAVDLLAVLMCLAGLRYTSVSWKDLGLMTDNPKKIIKESLIICAISFVILAVIKYVGQLYDPTLFQTEHGFFDIRRFNLYQVAYLFTAFIQEFTARSVMQTNLKRVCATKHKVTYSIIHSSIVFAVFHIEYGIWFMIGAAILSGVLGIIYEKQNTVLGVWIVHWFLGVTAFLFGIINQ</sequence>
<evidence type="ECO:0000313" key="3">
    <source>
        <dbReference type="EMBL" id="QFJ53642.1"/>
    </source>
</evidence>
<keyword evidence="3" id="KW-0378">Hydrolase</keyword>
<dbReference type="GO" id="GO:0080120">
    <property type="term" value="P:CAAX-box protein maturation"/>
    <property type="evidence" value="ECO:0007669"/>
    <property type="project" value="UniProtKB-ARBA"/>
</dbReference>
<organism evidence="3 4">
    <name type="scientific">Pseudobutyrivibrio xylanivorans</name>
    <dbReference type="NCBI Taxonomy" id="185007"/>
    <lineage>
        <taxon>Bacteria</taxon>
        <taxon>Bacillati</taxon>
        <taxon>Bacillota</taxon>
        <taxon>Clostridia</taxon>
        <taxon>Lachnospirales</taxon>
        <taxon>Lachnospiraceae</taxon>
        <taxon>Pseudobutyrivibrio</taxon>
    </lineage>
</organism>
<feature type="transmembrane region" description="Helical" evidence="1">
    <location>
        <begin position="101"/>
        <end position="119"/>
    </location>
</feature>
<evidence type="ECO:0000256" key="1">
    <source>
        <dbReference type="SAM" id="Phobius"/>
    </source>
</evidence>
<keyword evidence="1" id="KW-0472">Membrane</keyword>
<keyword evidence="3" id="KW-0645">Protease</keyword>
<dbReference type="GO" id="GO:0008237">
    <property type="term" value="F:metallopeptidase activity"/>
    <property type="evidence" value="ECO:0007669"/>
    <property type="project" value="UniProtKB-KW"/>
</dbReference>
<name>A0A5P6VMK6_PSEXY</name>
<gene>
    <name evidence="3" type="ORF">FXF36_01540</name>
</gene>
<dbReference type="AlphaFoldDB" id="A0A5P6VMK6"/>
<feature type="transmembrane region" description="Helical" evidence="1">
    <location>
        <begin position="139"/>
        <end position="157"/>
    </location>
</feature>
<dbReference type="Pfam" id="PF02517">
    <property type="entry name" value="Rce1-like"/>
    <property type="match status" value="1"/>
</dbReference>
<feature type="transmembrane region" description="Helical" evidence="1">
    <location>
        <begin position="28"/>
        <end position="48"/>
    </location>
</feature>
<feature type="domain" description="CAAX prenyl protease 2/Lysostaphin resistance protein A-like" evidence="2">
    <location>
        <begin position="144"/>
        <end position="228"/>
    </location>
</feature>
<keyword evidence="1" id="KW-1133">Transmembrane helix</keyword>
<keyword evidence="1" id="KW-0812">Transmembrane</keyword>
<feature type="transmembrane region" description="Helical" evidence="1">
    <location>
        <begin position="193"/>
        <end position="212"/>
    </location>
</feature>
<dbReference type="InterPro" id="IPR003675">
    <property type="entry name" value="Rce1/LyrA-like_dom"/>
</dbReference>
<proteinExistence type="predicted"/>
<dbReference type="RefSeq" id="WP_151622140.1">
    <property type="nucleotide sequence ID" value="NZ_CP043028.1"/>
</dbReference>
<dbReference type="EMBL" id="CP043028">
    <property type="protein sequence ID" value="QFJ53642.1"/>
    <property type="molecule type" value="Genomic_DNA"/>
</dbReference>
<dbReference type="GO" id="GO:0004175">
    <property type="term" value="F:endopeptidase activity"/>
    <property type="evidence" value="ECO:0007669"/>
    <property type="project" value="UniProtKB-ARBA"/>
</dbReference>
<protein>
    <submittedName>
        <fullName evidence="3">CPBP family intramembrane metalloprotease</fullName>
    </submittedName>
</protein>
<dbReference type="Proteomes" id="UP000327030">
    <property type="component" value="Chromosome 1"/>
</dbReference>